<dbReference type="RefSeq" id="WP_188256159.1">
    <property type="nucleotide sequence ID" value="NZ_JABVCF010000010.1"/>
</dbReference>
<proteinExistence type="predicted"/>
<dbReference type="EMBL" id="JAGWCR010000010">
    <property type="protein sequence ID" value="MBS3650598.1"/>
    <property type="molecule type" value="Genomic_DNA"/>
</dbReference>
<dbReference type="AlphaFoldDB" id="A0A942I3N4"/>
<comment type="caution">
    <text evidence="1">The sequence shown here is derived from an EMBL/GenBank/DDBJ whole genome shotgun (WGS) entry which is preliminary data.</text>
</comment>
<reference evidence="1" key="1">
    <citation type="submission" date="2021-04" db="EMBL/GenBank/DDBJ databases">
        <title>Pseudaminobacter soli sp. nov., isolated from paddy soil contaminated by heavy metals.</title>
        <authorList>
            <person name="Zhang K."/>
        </authorList>
    </citation>
    <scope>NUCLEOTIDE SEQUENCE</scope>
    <source>
        <strain evidence="1">19-2017</strain>
    </source>
</reference>
<keyword evidence="2" id="KW-1185">Reference proteome</keyword>
<protein>
    <submittedName>
        <fullName evidence="1">Uncharacterized protein</fullName>
    </submittedName>
</protein>
<accession>A0A942I3N4</accession>
<organism evidence="1 2">
    <name type="scientific">Pseudaminobacter soli</name>
    <name type="common">ex Zhang et al. 2022</name>
    <dbReference type="NCBI Taxonomy" id="2831468"/>
    <lineage>
        <taxon>Bacteria</taxon>
        <taxon>Pseudomonadati</taxon>
        <taxon>Pseudomonadota</taxon>
        <taxon>Alphaproteobacteria</taxon>
        <taxon>Hyphomicrobiales</taxon>
        <taxon>Phyllobacteriaceae</taxon>
        <taxon>Pseudaminobacter</taxon>
    </lineage>
</organism>
<name>A0A942I3N4_9HYPH</name>
<gene>
    <name evidence="1" type="ORF">KEU06_18460</name>
</gene>
<evidence type="ECO:0000313" key="2">
    <source>
        <dbReference type="Proteomes" id="UP000680348"/>
    </source>
</evidence>
<dbReference type="Proteomes" id="UP000680348">
    <property type="component" value="Unassembled WGS sequence"/>
</dbReference>
<sequence>MGGIGSGGLGGDTGGYGLSFPGYWAPGWNGGYGMSAPGPWGEPYGMGAPGYAPRDYYGY</sequence>
<evidence type="ECO:0000313" key="1">
    <source>
        <dbReference type="EMBL" id="MBS3650598.1"/>
    </source>
</evidence>